<protein>
    <submittedName>
        <fullName evidence="1">Uncharacterized protein</fullName>
    </submittedName>
</protein>
<dbReference type="EMBL" id="CAJPDR010000283">
    <property type="protein sequence ID" value="CAF9930212.1"/>
    <property type="molecule type" value="Genomic_DNA"/>
</dbReference>
<dbReference type="Proteomes" id="UP000664203">
    <property type="component" value="Unassembled WGS sequence"/>
</dbReference>
<keyword evidence="2" id="KW-1185">Reference proteome</keyword>
<organism evidence="1 2">
    <name type="scientific">Alectoria fallacina</name>
    <dbReference type="NCBI Taxonomy" id="1903189"/>
    <lineage>
        <taxon>Eukaryota</taxon>
        <taxon>Fungi</taxon>
        <taxon>Dikarya</taxon>
        <taxon>Ascomycota</taxon>
        <taxon>Pezizomycotina</taxon>
        <taxon>Lecanoromycetes</taxon>
        <taxon>OSLEUM clade</taxon>
        <taxon>Lecanoromycetidae</taxon>
        <taxon>Lecanorales</taxon>
        <taxon>Lecanorineae</taxon>
        <taxon>Parmeliaceae</taxon>
        <taxon>Alectoria</taxon>
    </lineage>
</organism>
<evidence type="ECO:0000313" key="1">
    <source>
        <dbReference type="EMBL" id="CAF9930212.1"/>
    </source>
</evidence>
<reference evidence="1" key="1">
    <citation type="submission" date="2021-03" db="EMBL/GenBank/DDBJ databases">
        <authorList>
            <person name="Tagirdzhanova G."/>
        </authorList>
    </citation>
    <scope>NUCLEOTIDE SEQUENCE</scope>
</reference>
<evidence type="ECO:0000313" key="2">
    <source>
        <dbReference type="Proteomes" id="UP000664203"/>
    </source>
</evidence>
<comment type="caution">
    <text evidence="1">The sequence shown here is derived from an EMBL/GenBank/DDBJ whole genome shotgun (WGS) entry which is preliminary data.</text>
</comment>
<name>A0A8H3FW87_9LECA</name>
<dbReference type="OrthoDB" id="9997739at2759"/>
<gene>
    <name evidence="1" type="ORF">ALECFALPRED_004550</name>
</gene>
<accession>A0A8H3FW87</accession>
<dbReference type="AlphaFoldDB" id="A0A8H3FW87"/>
<sequence>MHPQENYTEVFLSHARLYVFAEKYDIQPLKKLSRQKLQHTLAIYTLYPERVGDITTLLKWDCIRTMLAHYVGTEMDTLVKYGEIKD</sequence>
<proteinExistence type="predicted"/>